<sequence length="59" mass="6623">MVADYDQCENRDVETFLNAMAAWLNDCGGYYRNTGQTVNIDEPNWQLVADALSAATVYD</sequence>
<keyword evidence="3" id="KW-1185">Reference proteome</keyword>
<proteinExistence type="predicted"/>
<accession>A0A0J1ED93</accession>
<protein>
    <recommendedName>
        <fullName evidence="1">DUF7660 domain-containing protein</fullName>
    </recommendedName>
</protein>
<dbReference type="InterPro" id="IPR056077">
    <property type="entry name" value="DUF7660"/>
</dbReference>
<evidence type="ECO:0000313" key="3">
    <source>
        <dbReference type="Proteomes" id="UP000036367"/>
    </source>
</evidence>
<dbReference type="EMBL" id="LECT01000037">
    <property type="protein sequence ID" value="KLU03489.1"/>
    <property type="molecule type" value="Genomic_DNA"/>
</dbReference>
<dbReference type="STRING" id="595434.RISK_004493"/>
<dbReference type="AlphaFoldDB" id="A0A0J1ED93"/>
<feature type="domain" description="DUF7660" evidence="1">
    <location>
        <begin position="4"/>
        <end position="59"/>
    </location>
</feature>
<evidence type="ECO:0000259" key="1">
    <source>
        <dbReference type="Pfam" id="PF24693"/>
    </source>
</evidence>
<dbReference type="PATRIC" id="fig|595434.4.peg.4266"/>
<dbReference type="Proteomes" id="UP000036367">
    <property type="component" value="Unassembled WGS sequence"/>
</dbReference>
<reference evidence="2" key="1">
    <citation type="submission" date="2015-05" db="EMBL/GenBank/DDBJ databases">
        <title>Permanent draft genome of Rhodopirellula islandicus K833.</title>
        <authorList>
            <person name="Kizina J."/>
            <person name="Richter M."/>
            <person name="Glockner F.O."/>
            <person name="Harder J."/>
        </authorList>
    </citation>
    <scope>NUCLEOTIDE SEQUENCE [LARGE SCALE GENOMIC DNA]</scope>
    <source>
        <strain evidence="2">K833</strain>
    </source>
</reference>
<dbReference type="Pfam" id="PF24693">
    <property type="entry name" value="DUF7660"/>
    <property type="match status" value="1"/>
</dbReference>
<name>A0A0J1ED93_RHOIS</name>
<evidence type="ECO:0000313" key="2">
    <source>
        <dbReference type="EMBL" id="KLU03489.1"/>
    </source>
</evidence>
<organism evidence="2 3">
    <name type="scientific">Rhodopirellula islandica</name>
    <dbReference type="NCBI Taxonomy" id="595434"/>
    <lineage>
        <taxon>Bacteria</taxon>
        <taxon>Pseudomonadati</taxon>
        <taxon>Planctomycetota</taxon>
        <taxon>Planctomycetia</taxon>
        <taxon>Pirellulales</taxon>
        <taxon>Pirellulaceae</taxon>
        <taxon>Rhodopirellula</taxon>
    </lineage>
</organism>
<gene>
    <name evidence="2" type="ORF">RISK_004493</name>
</gene>
<comment type="caution">
    <text evidence="2">The sequence shown here is derived from an EMBL/GenBank/DDBJ whole genome shotgun (WGS) entry which is preliminary data.</text>
</comment>